<feature type="region of interest" description="Disordered" evidence="2">
    <location>
        <begin position="1"/>
        <end position="24"/>
    </location>
</feature>
<sequence length="52" mass="5451">FMSLHPGDVISTGTPPGVGMGMKPPRYLKAGDTVELGIHGLGAQRQTFKADI</sequence>
<dbReference type="Proteomes" id="UP000541470">
    <property type="component" value="Unassembled WGS sequence"/>
</dbReference>
<evidence type="ECO:0000313" key="5">
    <source>
        <dbReference type="Proteomes" id="UP000541470"/>
    </source>
</evidence>
<dbReference type="SUPFAM" id="SSF56529">
    <property type="entry name" value="FAH"/>
    <property type="match status" value="1"/>
</dbReference>
<protein>
    <submittedName>
        <fullName evidence="4">Fumarylacetoacetate hydrolase family protein</fullName>
    </submittedName>
</protein>
<evidence type="ECO:0000256" key="1">
    <source>
        <dbReference type="ARBA" id="ARBA00022723"/>
    </source>
</evidence>
<keyword evidence="1" id="KW-0479">Metal-binding</keyword>
<dbReference type="RefSeq" id="WP_205927975.1">
    <property type="nucleotide sequence ID" value="NZ_JABBGK010000008.1"/>
</dbReference>
<proteinExistence type="predicted"/>
<dbReference type="GO" id="GO:0046872">
    <property type="term" value="F:metal ion binding"/>
    <property type="evidence" value="ECO:0007669"/>
    <property type="project" value="UniProtKB-KW"/>
</dbReference>
<evidence type="ECO:0000256" key="2">
    <source>
        <dbReference type="SAM" id="MobiDB-lite"/>
    </source>
</evidence>
<name>A0A7Y0FY73_9HYPH</name>
<dbReference type="GO" id="GO:0016787">
    <property type="term" value="F:hydrolase activity"/>
    <property type="evidence" value="ECO:0007669"/>
    <property type="project" value="UniProtKB-KW"/>
</dbReference>
<organism evidence="4 5">
    <name type="scientific">Rhizobium terricola</name>
    <dbReference type="NCBI Taxonomy" id="2728849"/>
    <lineage>
        <taxon>Bacteria</taxon>
        <taxon>Pseudomonadati</taxon>
        <taxon>Pseudomonadota</taxon>
        <taxon>Alphaproteobacteria</taxon>
        <taxon>Hyphomicrobiales</taxon>
        <taxon>Rhizobiaceae</taxon>
        <taxon>Rhizobium/Agrobacterium group</taxon>
        <taxon>Rhizobium</taxon>
    </lineage>
</organism>
<dbReference type="AlphaFoldDB" id="A0A7Y0FY73"/>
<keyword evidence="4" id="KW-0378">Hydrolase</keyword>
<keyword evidence="5" id="KW-1185">Reference proteome</keyword>
<dbReference type="Gene3D" id="3.90.850.10">
    <property type="entry name" value="Fumarylacetoacetase-like, C-terminal domain"/>
    <property type="match status" value="1"/>
</dbReference>
<gene>
    <name evidence="4" type="ORF">HHL25_21385</name>
</gene>
<dbReference type="PANTHER" id="PTHR11820">
    <property type="entry name" value="ACYLPYRUVASE"/>
    <property type="match status" value="1"/>
</dbReference>
<dbReference type="InterPro" id="IPR036663">
    <property type="entry name" value="Fumarylacetoacetase_C_sf"/>
</dbReference>
<reference evidence="4 5" key="1">
    <citation type="submission" date="2020-04" db="EMBL/GenBank/DDBJ databases">
        <title>Rhizobium sp. S-51 isolated from soil.</title>
        <authorList>
            <person name="Dahal R.H."/>
        </authorList>
    </citation>
    <scope>NUCLEOTIDE SEQUENCE [LARGE SCALE GENOMIC DNA]</scope>
    <source>
        <strain evidence="4 5">S-51</strain>
    </source>
</reference>
<dbReference type="InterPro" id="IPR011234">
    <property type="entry name" value="Fumarylacetoacetase-like_C"/>
</dbReference>
<feature type="non-terminal residue" evidence="4">
    <location>
        <position position="1"/>
    </location>
</feature>
<dbReference type="EMBL" id="JABBGK010000008">
    <property type="protein sequence ID" value="NML76696.1"/>
    <property type="molecule type" value="Genomic_DNA"/>
</dbReference>
<dbReference type="PANTHER" id="PTHR11820:SF8">
    <property type="entry name" value="BLL6360 PROTEIN"/>
    <property type="match status" value="1"/>
</dbReference>
<evidence type="ECO:0000259" key="3">
    <source>
        <dbReference type="Pfam" id="PF01557"/>
    </source>
</evidence>
<accession>A0A7Y0FY73</accession>
<feature type="domain" description="Fumarylacetoacetase-like C-terminal" evidence="3">
    <location>
        <begin position="1"/>
        <end position="48"/>
    </location>
</feature>
<comment type="caution">
    <text evidence="4">The sequence shown here is derived from an EMBL/GenBank/DDBJ whole genome shotgun (WGS) entry which is preliminary data.</text>
</comment>
<evidence type="ECO:0000313" key="4">
    <source>
        <dbReference type="EMBL" id="NML76696.1"/>
    </source>
</evidence>
<dbReference type="Pfam" id="PF01557">
    <property type="entry name" value="FAA_hydrolase"/>
    <property type="match status" value="1"/>
</dbReference>